<feature type="domain" description="GCN5-related N-acetyltransferase-like" evidence="2">
    <location>
        <begin position="348"/>
        <end position="382"/>
    </location>
</feature>
<evidence type="ECO:0000256" key="1">
    <source>
        <dbReference type="SAM" id="MobiDB-lite"/>
    </source>
</evidence>
<dbReference type="InterPro" id="IPR006357">
    <property type="entry name" value="HAD-SF_hydro_IIA"/>
</dbReference>
<dbReference type="PANTHER" id="PTHR19288">
    <property type="entry name" value="4-NITROPHENYLPHOSPHATASE-RELATED"/>
    <property type="match status" value="1"/>
</dbReference>
<dbReference type="OrthoDB" id="3400930at2"/>
<gene>
    <name evidence="3" type="ORF">ESP57_00015</name>
</gene>
<dbReference type="Gene3D" id="3.40.50.1000">
    <property type="entry name" value="HAD superfamily/HAD-like"/>
    <property type="match status" value="2"/>
</dbReference>
<accession>A0A4Q2JPT5</accession>
<dbReference type="Pfam" id="PF13242">
    <property type="entry name" value="Hydrolase_like"/>
    <property type="match status" value="1"/>
</dbReference>
<evidence type="ECO:0000313" key="3">
    <source>
        <dbReference type="EMBL" id="RXZ50261.1"/>
    </source>
</evidence>
<dbReference type="SUPFAM" id="SSF56784">
    <property type="entry name" value="HAD-like"/>
    <property type="match status" value="1"/>
</dbReference>
<dbReference type="NCBIfam" id="TIGR01460">
    <property type="entry name" value="HAD-SF-IIA"/>
    <property type="match status" value="1"/>
</dbReference>
<dbReference type="AlphaFoldDB" id="A0A4Q2JPT5"/>
<dbReference type="InterPro" id="IPR041065">
    <property type="entry name" value="GNAT-like"/>
</dbReference>
<protein>
    <submittedName>
        <fullName evidence="3">HAD-IIA family hydrolase</fullName>
    </submittedName>
</protein>
<keyword evidence="4" id="KW-1185">Reference proteome</keyword>
<sequence>MPGSSATPTKRRPQRLTLRRPSTATRATCSKTTCARCSPPWKSTRARVRPVGLFRAKTEHPTPLDGVDAVLADLDGVVYAGAHAIPRAVESLNLAKRDRAVGYITNNASRSDASVAGHLAELGLDVVAADVVTSPQAAMALLAEQVAPGALVFVVGGEGITSELEKRGYRITRSADDAPEAVVQGFAPELGWRELAEASFALTATGGPDGASTGIPWIATNMDWTIPVARGIAPGNGTLVSAVHTAVGRFPLVAGKPETPIFDEARRRFGAEQPLMVGDRLDTDILGARRAGMLSALVLTGIDTAKQVLAAPESSRPDFILADLDGLHAPYPATEQVRGGVTRVGSARVRMSGNRVEIVDDGDDRLDLLRAACAAIWGSGMGIHVLDVPARLYS</sequence>
<dbReference type="Pfam" id="PF18407">
    <property type="entry name" value="GNAT_like"/>
    <property type="match status" value="1"/>
</dbReference>
<evidence type="ECO:0000259" key="2">
    <source>
        <dbReference type="Pfam" id="PF18407"/>
    </source>
</evidence>
<dbReference type="Pfam" id="PF13344">
    <property type="entry name" value="Hydrolase_6"/>
    <property type="match status" value="1"/>
</dbReference>
<organism evidence="3 4">
    <name type="scientific">Agromyces fucosus</name>
    <dbReference type="NCBI Taxonomy" id="41985"/>
    <lineage>
        <taxon>Bacteria</taxon>
        <taxon>Bacillati</taxon>
        <taxon>Actinomycetota</taxon>
        <taxon>Actinomycetes</taxon>
        <taxon>Micrococcales</taxon>
        <taxon>Microbacteriaceae</taxon>
        <taxon>Agromyces</taxon>
    </lineage>
</organism>
<name>A0A4Q2JPT5_9MICO</name>
<dbReference type="InterPro" id="IPR036412">
    <property type="entry name" value="HAD-like_sf"/>
</dbReference>
<feature type="region of interest" description="Disordered" evidence="1">
    <location>
        <begin position="1"/>
        <end position="27"/>
    </location>
</feature>
<dbReference type="InterPro" id="IPR023214">
    <property type="entry name" value="HAD_sf"/>
</dbReference>
<reference evidence="3 4" key="1">
    <citation type="submission" date="2019-01" db="EMBL/GenBank/DDBJ databases">
        <authorList>
            <person name="Li J."/>
        </authorList>
    </citation>
    <scope>NUCLEOTIDE SEQUENCE [LARGE SCALE GENOMIC DNA]</scope>
    <source>
        <strain evidence="3 4">CCUG 35506</strain>
    </source>
</reference>
<dbReference type="Proteomes" id="UP000292935">
    <property type="component" value="Unassembled WGS sequence"/>
</dbReference>
<evidence type="ECO:0000313" key="4">
    <source>
        <dbReference type="Proteomes" id="UP000292935"/>
    </source>
</evidence>
<feature type="compositionally biased region" description="Basic residues" evidence="1">
    <location>
        <begin position="9"/>
        <end position="18"/>
    </location>
</feature>
<dbReference type="PANTHER" id="PTHR19288:SF95">
    <property type="entry name" value="D-GLYCEROL 3-PHOSPHATE PHOSPHATASE"/>
    <property type="match status" value="1"/>
</dbReference>
<comment type="caution">
    <text evidence="3">The sequence shown here is derived from an EMBL/GenBank/DDBJ whole genome shotgun (WGS) entry which is preliminary data.</text>
</comment>
<dbReference type="EMBL" id="SDPO01000001">
    <property type="protein sequence ID" value="RXZ50261.1"/>
    <property type="molecule type" value="Genomic_DNA"/>
</dbReference>
<proteinExistence type="predicted"/>
<dbReference type="GO" id="GO:0016791">
    <property type="term" value="F:phosphatase activity"/>
    <property type="evidence" value="ECO:0007669"/>
    <property type="project" value="TreeGrafter"/>
</dbReference>
<keyword evidence="3" id="KW-0378">Hydrolase</keyword>
<dbReference type="GO" id="GO:0005737">
    <property type="term" value="C:cytoplasm"/>
    <property type="evidence" value="ECO:0007669"/>
    <property type="project" value="TreeGrafter"/>
</dbReference>